<reference evidence="2 3" key="1">
    <citation type="journal article" date="2019" name="Int. J. Syst. Evol. Microbiol.">
        <title>The Global Catalogue of Microorganisms (GCM) 10K type strain sequencing project: providing services to taxonomists for standard genome sequencing and annotation.</title>
        <authorList>
            <consortium name="The Broad Institute Genomics Platform"/>
            <consortium name="The Broad Institute Genome Sequencing Center for Infectious Disease"/>
            <person name="Wu L."/>
            <person name="Ma J."/>
        </authorList>
    </citation>
    <scope>NUCLEOTIDE SEQUENCE [LARGE SCALE GENOMIC DNA]</scope>
    <source>
        <strain evidence="2 3">JCM 13250</strain>
    </source>
</reference>
<name>A0ABN2MCC7_9ACTN</name>
<feature type="region of interest" description="Disordered" evidence="1">
    <location>
        <begin position="1"/>
        <end position="47"/>
    </location>
</feature>
<sequence length="79" mass="8506">MGPDAVDHVGVLPHAEEDHLLDQGDQQPTQQQGAGTRTQQGDRRVEQLARGQRPGLLAGWWCGCAHAETPVVENAIMVA</sequence>
<evidence type="ECO:0000313" key="3">
    <source>
        <dbReference type="Proteomes" id="UP001500218"/>
    </source>
</evidence>
<dbReference type="Proteomes" id="UP001500218">
    <property type="component" value="Unassembled WGS sequence"/>
</dbReference>
<dbReference type="EMBL" id="BAAALT010000174">
    <property type="protein sequence ID" value="GAA1820565.1"/>
    <property type="molecule type" value="Genomic_DNA"/>
</dbReference>
<gene>
    <name evidence="2" type="ORF">GCM10009682_46040</name>
</gene>
<accession>A0ABN2MCC7</accession>
<evidence type="ECO:0000256" key="1">
    <source>
        <dbReference type="SAM" id="MobiDB-lite"/>
    </source>
</evidence>
<keyword evidence="3" id="KW-1185">Reference proteome</keyword>
<protein>
    <submittedName>
        <fullName evidence="2">Uncharacterized protein</fullName>
    </submittedName>
</protein>
<organism evidence="2 3">
    <name type="scientific">Luedemannella flava</name>
    <dbReference type="NCBI Taxonomy" id="349316"/>
    <lineage>
        <taxon>Bacteria</taxon>
        <taxon>Bacillati</taxon>
        <taxon>Actinomycetota</taxon>
        <taxon>Actinomycetes</taxon>
        <taxon>Micromonosporales</taxon>
        <taxon>Micromonosporaceae</taxon>
        <taxon>Luedemannella</taxon>
    </lineage>
</organism>
<evidence type="ECO:0000313" key="2">
    <source>
        <dbReference type="EMBL" id="GAA1820565.1"/>
    </source>
</evidence>
<proteinExistence type="predicted"/>
<feature type="compositionally biased region" description="Low complexity" evidence="1">
    <location>
        <begin position="23"/>
        <end position="39"/>
    </location>
</feature>
<comment type="caution">
    <text evidence="2">The sequence shown here is derived from an EMBL/GenBank/DDBJ whole genome shotgun (WGS) entry which is preliminary data.</text>
</comment>